<proteinExistence type="predicted"/>
<gene>
    <name evidence="1" type="ORF">ACOLOM_LOCUS7207</name>
</gene>
<keyword evidence="2" id="KW-1185">Reference proteome</keyword>
<evidence type="ECO:0000313" key="2">
    <source>
        <dbReference type="Proteomes" id="UP000789525"/>
    </source>
</evidence>
<protein>
    <submittedName>
        <fullName evidence="1">16110_t:CDS:1</fullName>
    </submittedName>
</protein>
<feature type="non-terminal residue" evidence="1">
    <location>
        <position position="972"/>
    </location>
</feature>
<dbReference type="EMBL" id="CAJVPT010016192">
    <property type="protein sequence ID" value="CAG8617135.1"/>
    <property type="molecule type" value="Genomic_DNA"/>
</dbReference>
<sequence length="972" mass="108915">VLVVDQRYLAVTDYHNSLPESYPTTTSDIFGNGRYSVNKVTGDMDRWKSKRLAKFETRVCPSNKIGKWNGRIGVAFLCGHCLSPYFAKHTDRAICNSYRELVPKCRTLDNSMAAFQWPSESADQKVGISDTTSSLPLHSPCLWKSILSDSLISKNKSLQVVNSWNGGMVTSELSLTMQSSRFRTGQGPASWAESFLHIPSTSDYLARHPRNPNLSGMSDNLWEAASAAIQTLKNIGYTSACFVGSVASSLYGNSRYPKGLQTNKSTLNGELSTRTLLSTWFPPRNLLRPTKFFITGHLRHDPLIPLPRIMTTAHMDIVHTATLIQEPRSNNSRRLPAAPLSLTLLLKLQAWSQYRAAIEYHYSKEQYKDSSDLDQLVPIAERKHLKIKRDGQELPVDFVDEAQRRVTEYLQAYPSSPTRSGWIAMGFKAASFDLNPSNISINGFKDSKPHLSHDSQPMSNGFGHNHPLGDGQFYQEDPDEKPLPSMHELERELPVVMDGQVQLSLVMHQLVQDLYAQLLNIAETLGRASDVAKKTKLQQWLSLAYKQASKVYVLAKWSRNADDIQKAMNIAAFLRTQGEQIIWATKALHSVQDEAHRFRIRNPDLLTALDVLTTGTYTRLASIHQEFVKKKPLSNREVAEVFDQVEDIMRMRLICKDVVPVEMKQWRIEGGRTFFTVPQRFEVSLIMTGAQKDDVWAFVHVEFLFGLPDGDRKGTFSDSLAFQIRDIIMTPTIPTSQDPLTTIPSGSLTSAVVDAPLLIEFGWKECLRVKVALDRKSMTVQYWIKKPIIPPHPNPAILAAAKNAFSYGGELIISIVPKLSSNSAFTSSNQLQSSLMTPNTFTRPLGQFGRDSQQPAPSKSQTSGPSRTPIDKIKAEMQERLKLRGGGKPSDEVEEHRFDVQWRPQPGALGVLLPPSELDYEGLDIDSGCLDFEALLQKVLRRHADAIMSQHLEIARSSGLVSEFPHSGDVRQ</sequence>
<evidence type="ECO:0000313" key="1">
    <source>
        <dbReference type="EMBL" id="CAG8617135.1"/>
    </source>
</evidence>
<organism evidence="1 2">
    <name type="scientific">Acaulospora colombiana</name>
    <dbReference type="NCBI Taxonomy" id="27376"/>
    <lineage>
        <taxon>Eukaryota</taxon>
        <taxon>Fungi</taxon>
        <taxon>Fungi incertae sedis</taxon>
        <taxon>Mucoromycota</taxon>
        <taxon>Glomeromycotina</taxon>
        <taxon>Glomeromycetes</taxon>
        <taxon>Diversisporales</taxon>
        <taxon>Acaulosporaceae</taxon>
        <taxon>Acaulospora</taxon>
    </lineage>
</organism>
<name>A0ACA9MVR0_9GLOM</name>
<reference evidence="1" key="1">
    <citation type="submission" date="2021-06" db="EMBL/GenBank/DDBJ databases">
        <authorList>
            <person name="Kallberg Y."/>
            <person name="Tangrot J."/>
            <person name="Rosling A."/>
        </authorList>
    </citation>
    <scope>NUCLEOTIDE SEQUENCE</scope>
    <source>
        <strain evidence="1">CL356</strain>
    </source>
</reference>
<accession>A0ACA9MVR0</accession>
<dbReference type="Proteomes" id="UP000789525">
    <property type="component" value="Unassembled WGS sequence"/>
</dbReference>
<comment type="caution">
    <text evidence="1">The sequence shown here is derived from an EMBL/GenBank/DDBJ whole genome shotgun (WGS) entry which is preliminary data.</text>
</comment>
<feature type="non-terminal residue" evidence="1">
    <location>
        <position position="1"/>
    </location>
</feature>